<keyword evidence="2" id="KW-0812">Transmembrane</keyword>
<dbReference type="PANTHER" id="PTHR47843:SF2">
    <property type="entry name" value="BTB DOMAIN-CONTAINING PROTEIN"/>
    <property type="match status" value="1"/>
</dbReference>
<dbReference type="EMBL" id="JAKLMC020000002">
    <property type="protein sequence ID" value="KAK5957931.1"/>
    <property type="molecule type" value="Genomic_DNA"/>
</dbReference>
<evidence type="ECO:0000313" key="2">
    <source>
        <dbReference type="EMBL" id="KAK5957931.1"/>
    </source>
</evidence>
<dbReference type="PROSITE" id="PS50097">
    <property type="entry name" value="BTB"/>
    <property type="match status" value="1"/>
</dbReference>
<comment type="caution">
    <text evidence="2">The sequence shown here is derived from an EMBL/GenBank/DDBJ whole genome shotgun (WGS) entry which is preliminary data.</text>
</comment>
<dbReference type="Gene3D" id="3.30.710.10">
    <property type="entry name" value="Potassium Channel Kv1.1, Chain A"/>
    <property type="match status" value="1"/>
</dbReference>
<dbReference type="CDD" id="cd18186">
    <property type="entry name" value="BTB_POZ_ZBTB_KLHL-like"/>
    <property type="match status" value="1"/>
</dbReference>
<dbReference type="GO" id="GO:0004674">
    <property type="term" value="F:protein serine/threonine kinase activity"/>
    <property type="evidence" value="ECO:0007669"/>
    <property type="project" value="UniProtKB-EC"/>
</dbReference>
<dbReference type="InterPro" id="IPR000210">
    <property type="entry name" value="BTB/POZ_dom"/>
</dbReference>
<dbReference type="Pfam" id="PF00651">
    <property type="entry name" value="BTB"/>
    <property type="match status" value="1"/>
</dbReference>
<dbReference type="SUPFAM" id="SSF54695">
    <property type="entry name" value="POZ domain"/>
    <property type="match status" value="1"/>
</dbReference>
<dbReference type="InterPro" id="IPR011333">
    <property type="entry name" value="SKP1/BTB/POZ_sf"/>
</dbReference>
<dbReference type="AlphaFoldDB" id="A0AAN8F0M0"/>
<dbReference type="EC" id="2.7.11.1" evidence="2"/>
<dbReference type="PANTHER" id="PTHR47843">
    <property type="entry name" value="BTB DOMAIN-CONTAINING PROTEIN-RELATED"/>
    <property type="match status" value="1"/>
</dbReference>
<keyword evidence="3" id="KW-1185">Reference proteome</keyword>
<keyword evidence="2" id="KW-0808">Transferase</keyword>
<feature type="domain" description="BTB" evidence="1">
    <location>
        <begin position="10"/>
        <end position="80"/>
    </location>
</feature>
<sequence>MDVQSIDLQTTIPIVLEDTGTIFNVHKDFICAASPFVKGCVQKGFKEEEEQKVTIREWQNEGSLKMLILWIYRGKSILGGLDVSAADTDKAREAAKQTAELYVLADRFVMAELKNDITDHYRELTRLPFILENAIHYEALKLLAEQQLYTCQLARYIVHELAIDLGSMADDIKDGNKIDIDTIEELKVLQGIIDNQHSVAWTILQAFIENLKANKLIVYTGRCDYHEHEDGVKRCESPGLKAHIARLNQEGHGDE</sequence>
<name>A0AAN8F0M0_9EURO</name>
<gene>
    <name evidence="2" type="primary">TMED10_2</name>
    <name evidence="2" type="ORF">OHC33_001121</name>
</gene>
<reference evidence="2 3" key="1">
    <citation type="submission" date="2022-12" db="EMBL/GenBank/DDBJ databases">
        <title>Genomic features and morphological characterization of a novel Knufia sp. strain isolated from spacecraft assembly facility.</title>
        <authorList>
            <person name="Teixeira M."/>
            <person name="Chander A.M."/>
            <person name="Stajich J.E."/>
            <person name="Venkateswaran K."/>
        </authorList>
    </citation>
    <scope>NUCLEOTIDE SEQUENCE [LARGE SCALE GENOMIC DNA]</scope>
    <source>
        <strain evidence="2 3">FJI-L2-BK-P2</strain>
    </source>
</reference>
<evidence type="ECO:0000313" key="3">
    <source>
        <dbReference type="Proteomes" id="UP001316803"/>
    </source>
</evidence>
<evidence type="ECO:0000259" key="1">
    <source>
        <dbReference type="PROSITE" id="PS50097"/>
    </source>
</evidence>
<organism evidence="2 3">
    <name type="scientific">Knufia fluminis</name>
    <dbReference type="NCBI Taxonomy" id="191047"/>
    <lineage>
        <taxon>Eukaryota</taxon>
        <taxon>Fungi</taxon>
        <taxon>Dikarya</taxon>
        <taxon>Ascomycota</taxon>
        <taxon>Pezizomycotina</taxon>
        <taxon>Eurotiomycetes</taxon>
        <taxon>Chaetothyriomycetidae</taxon>
        <taxon>Chaetothyriales</taxon>
        <taxon>Trichomeriaceae</taxon>
        <taxon>Knufia</taxon>
    </lineage>
</organism>
<protein>
    <submittedName>
        <fullName evidence="2">Transmembrane emp24 domain-containing protein 10</fullName>
        <ecNumber evidence="2">2.7.11.1</ecNumber>
    </submittedName>
</protein>
<proteinExistence type="predicted"/>
<accession>A0AAN8F0M0</accession>
<keyword evidence="2" id="KW-0472">Membrane</keyword>
<dbReference type="Proteomes" id="UP001316803">
    <property type="component" value="Unassembled WGS sequence"/>
</dbReference>